<dbReference type="SUPFAM" id="SSF55811">
    <property type="entry name" value="Nudix"/>
    <property type="match status" value="1"/>
</dbReference>
<dbReference type="InterPro" id="IPR015797">
    <property type="entry name" value="NUDIX_hydrolase-like_dom_sf"/>
</dbReference>
<dbReference type="PROSITE" id="PS51462">
    <property type="entry name" value="NUDIX"/>
    <property type="match status" value="1"/>
</dbReference>
<gene>
    <name evidence="4" type="ORF">H9968_12065</name>
</gene>
<keyword evidence="2 4" id="KW-0378">Hydrolase</keyword>
<protein>
    <submittedName>
        <fullName evidence="4">NUDIX hydrolase</fullName>
    </submittedName>
</protein>
<comment type="caution">
    <text evidence="4">The sequence shown here is derived from an EMBL/GenBank/DDBJ whole genome shotgun (WGS) entry which is preliminary data.</text>
</comment>
<name>A0A9D2J9J3_9FIRM</name>
<sequence>MKKEQIKKLYDSKFMKMYDLQYKEGAHYYCASRRDEEHLQAVLPKESYDTLPPDGVSCVVVLRVKGEEPKLLLNWEYRYPAGQYLLSVPAGLVEPEAWGSTEEAVKNTAIRELKEETGITVGDNDEVSIINPFVFSSPGMTDEANALVYLSINRETMPELSQSGAEGSEKFKGCRLVSLSEARSYLVNGKDEHGVYYPVYTWAALMFFVTSEFLNL</sequence>
<dbReference type="GO" id="GO:0019693">
    <property type="term" value="P:ribose phosphate metabolic process"/>
    <property type="evidence" value="ECO:0007669"/>
    <property type="project" value="TreeGrafter"/>
</dbReference>
<dbReference type="Gene3D" id="3.90.79.10">
    <property type="entry name" value="Nucleoside Triphosphate Pyrophosphohydrolase"/>
    <property type="match status" value="1"/>
</dbReference>
<evidence type="ECO:0000256" key="1">
    <source>
        <dbReference type="ARBA" id="ARBA00001946"/>
    </source>
</evidence>
<reference evidence="4" key="2">
    <citation type="submission" date="2021-04" db="EMBL/GenBank/DDBJ databases">
        <authorList>
            <person name="Gilroy R."/>
        </authorList>
    </citation>
    <scope>NUCLEOTIDE SEQUENCE</scope>
    <source>
        <strain evidence="4">CHK179-28034</strain>
    </source>
</reference>
<evidence type="ECO:0000259" key="3">
    <source>
        <dbReference type="PROSITE" id="PS51462"/>
    </source>
</evidence>
<proteinExistence type="predicted"/>
<evidence type="ECO:0000256" key="2">
    <source>
        <dbReference type="ARBA" id="ARBA00022801"/>
    </source>
</evidence>
<dbReference type="PANTHER" id="PTHR11839">
    <property type="entry name" value="UDP/ADP-SUGAR PYROPHOSPHATASE"/>
    <property type="match status" value="1"/>
</dbReference>
<dbReference type="EMBL" id="DXBR01000109">
    <property type="protein sequence ID" value="HIZ40629.1"/>
    <property type="molecule type" value="Genomic_DNA"/>
</dbReference>
<evidence type="ECO:0000313" key="4">
    <source>
        <dbReference type="EMBL" id="HIZ40629.1"/>
    </source>
</evidence>
<dbReference type="PANTHER" id="PTHR11839:SF18">
    <property type="entry name" value="NUDIX HYDROLASE DOMAIN-CONTAINING PROTEIN"/>
    <property type="match status" value="1"/>
</dbReference>
<dbReference type="InterPro" id="IPR000086">
    <property type="entry name" value="NUDIX_hydrolase_dom"/>
</dbReference>
<dbReference type="CDD" id="cd03424">
    <property type="entry name" value="NUDIX_ADPRase_Nudt5_UGPPase_Nudt14"/>
    <property type="match status" value="1"/>
</dbReference>
<organism evidence="4 5">
    <name type="scientific">Candidatus Anaerobutyricum stercoris</name>
    <dbReference type="NCBI Taxonomy" id="2838457"/>
    <lineage>
        <taxon>Bacteria</taxon>
        <taxon>Bacillati</taxon>
        <taxon>Bacillota</taxon>
        <taxon>Clostridia</taxon>
        <taxon>Lachnospirales</taxon>
        <taxon>Lachnospiraceae</taxon>
        <taxon>Anaerobutyricum</taxon>
    </lineage>
</organism>
<reference evidence="4" key="1">
    <citation type="journal article" date="2021" name="PeerJ">
        <title>Extensive microbial diversity within the chicken gut microbiome revealed by metagenomics and culture.</title>
        <authorList>
            <person name="Gilroy R."/>
            <person name="Ravi A."/>
            <person name="Getino M."/>
            <person name="Pursley I."/>
            <person name="Horton D.L."/>
            <person name="Alikhan N.F."/>
            <person name="Baker D."/>
            <person name="Gharbi K."/>
            <person name="Hall N."/>
            <person name="Watson M."/>
            <person name="Adriaenssens E.M."/>
            <person name="Foster-Nyarko E."/>
            <person name="Jarju S."/>
            <person name="Secka A."/>
            <person name="Antonio M."/>
            <person name="Oren A."/>
            <person name="Chaudhuri R.R."/>
            <person name="La Ragione R."/>
            <person name="Hildebrand F."/>
            <person name="Pallen M.J."/>
        </authorList>
    </citation>
    <scope>NUCLEOTIDE SEQUENCE</scope>
    <source>
        <strain evidence="4">CHK179-28034</strain>
    </source>
</reference>
<dbReference type="Pfam" id="PF00293">
    <property type="entry name" value="NUDIX"/>
    <property type="match status" value="1"/>
</dbReference>
<feature type="domain" description="Nudix hydrolase" evidence="3">
    <location>
        <begin position="51"/>
        <end position="205"/>
    </location>
</feature>
<accession>A0A9D2J9J3</accession>
<dbReference type="Proteomes" id="UP000824049">
    <property type="component" value="Unassembled WGS sequence"/>
</dbReference>
<dbReference type="AlphaFoldDB" id="A0A9D2J9J3"/>
<comment type="cofactor">
    <cofactor evidence="1">
        <name>Mg(2+)</name>
        <dbReference type="ChEBI" id="CHEBI:18420"/>
    </cofactor>
</comment>
<dbReference type="GO" id="GO:0006753">
    <property type="term" value="P:nucleoside phosphate metabolic process"/>
    <property type="evidence" value="ECO:0007669"/>
    <property type="project" value="TreeGrafter"/>
</dbReference>
<dbReference type="GO" id="GO:0016787">
    <property type="term" value="F:hydrolase activity"/>
    <property type="evidence" value="ECO:0007669"/>
    <property type="project" value="UniProtKB-KW"/>
</dbReference>
<evidence type="ECO:0000313" key="5">
    <source>
        <dbReference type="Proteomes" id="UP000824049"/>
    </source>
</evidence>